<keyword evidence="1" id="KW-1133">Transmembrane helix</keyword>
<keyword evidence="4" id="KW-1185">Reference proteome</keyword>
<feature type="signal peptide" evidence="2">
    <location>
        <begin position="1"/>
        <end position="22"/>
    </location>
</feature>
<evidence type="ECO:0000313" key="3">
    <source>
        <dbReference type="EMBL" id="ALE17195.1"/>
    </source>
</evidence>
<evidence type="ECO:0000313" key="4">
    <source>
        <dbReference type="Proteomes" id="UP000057938"/>
    </source>
</evidence>
<proteinExistence type="predicted"/>
<accession>A0A0M4MUK1</accession>
<dbReference type="EMBL" id="CP012669">
    <property type="protein sequence ID" value="ALE17195.1"/>
    <property type="molecule type" value="Genomic_DNA"/>
</dbReference>
<protein>
    <submittedName>
        <fullName evidence="3">Uncharacterized protein</fullName>
    </submittedName>
</protein>
<keyword evidence="2" id="KW-0732">Signal</keyword>
<dbReference type="KEGG" id="aep:AMC99_01907"/>
<name>A0A0M4MUK1_9SPHN</name>
<dbReference type="Proteomes" id="UP000057938">
    <property type="component" value="Chromosome"/>
</dbReference>
<dbReference type="AlphaFoldDB" id="A0A0M4MUK1"/>
<dbReference type="RefSeq" id="WP_061925862.1">
    <property type="nucleotide sequence ID" value="NZ_CP012669.1"/>
</dbReference>
<evidence type="ECO:0000256" key="1">
    <source>
        <dbReference type="SAM" id="Phobius"/>
    </source>
</evidence>
<keyword evidence="1" id="KW-0472">Membrane</keyword>
<feature type="chain" id="PRO_5005798672" evidence="2">
    <location>
        <begin position="23"/>
        <end position="77"/>
    </location>
</feature>
<sequence>MKFRNLAAATAALSLAASPAVAEAALDRGAAPVEGASELGGDGNGSGIILAILAAAAIIAGIVIAAGSGGDDDPISA</sequence>
<keyword evidence="1" id="KW-0812">Transmembrane</keyword>
<reference evidence="3 4" key="1">
    <citation type="submission" date="2015-09" db="EMBL/GenBank/DDBJ databases">
        <title>Complete genome sequence of a benzo[a]pyrene-degrading bacterium Altererythrobacter epoxidivorans CGMCC 1.7731T.</title>
        <authorList>
            <person name="Li Z."/>
            <person name="Cheng H."/>
            <person name="Huo Y."/>
            <person name="Xu X."/>
        </authorList>
    </citation>
    <scope>NUCLEOTIDE SEQUENCE [LARGE SCALE GENOMIC DNA]</scope>
    <source>
        <strain evidence="3 4">CGMCC 1.7731</strain>
    </source>
</reference>
<gene>
    <name evidence="3" type="ORF">AMC99_01907</name>
</gene>
<evidence type="ECO:0000256" key="2">
    <source>
        <dbReference type="SAM" id="SignalP"/>
    </source>
</evidence>
<feature type="transmembrane region" description="Helical" evidence="1">
    <location>
        <begin position="48"/>
        <end position="67"/>
    </location>
</feature>
<organism evidence="3 4">
    <name type="scientific">Altererythrobacter epoxidivorans</name>
    <dbReference type="NCBI Taxonomy" id="361183"/>
    <lineage>
        <taxon>Bacteria</taxon>
        <taxon>Pseudomonadati</taxon>
        <taxon>Pseudomonadota</taxon>
        <taxon>Alphaproteobacteria</taxon>
        <taxon>Sphingomonadales</taxon>
        <taxon>Erythrobacteraceae</taxon>
        <taxon>Altererythrobacter</taxon>
    </lineage>
</organism>
<dbReference type="PATRIC" id="fig|361183.4.peg.1878"/>